<feature type="transmembrane region" description="Helical" evidence="2">
    <location>
        <begin position="175"/>
        <end position="197"/>
    </location>
</feature>
<dbReference type="Pfam" id="PF20177">
    <property type="entry name" value="DUF6542"/>
    <property type="match status" value="1"/>
</dbReference>
<accession>A0A2T0ZXB5</accession>
<dbReference type="OrthoDB" id="5192877at2"/>
<evidence type="ECO:0000313" key="4">
    <source>
        <dbReference type="EMBL" id="PRZ40996.1"/>
    </source>
</evidence>
<feature type="transmembrane region" description="Helical" evidence="2">
    <location>
        <begin position="229"/>
        <end position="251"/>
    </location>
</feature>
<evidence type="ECO:0000256" key="2">
    <source>
        <dbReference type="SAM" id="Phobius"/>
    </source>
</evidence>
<evidence type="ECO:0000313" key="5">
    <source>
        <dbReference type="Proteomes" id="UP000237752"/>
    </source>
</evidence>
<dbReference type="Proteomes" id="UP000237752">
    <property type="component" value="Unassembled WGS sequence"/>
</dbReference>
<dbReference type="AlphaFoldDB" id="A0A2T0ZXB5"/>
<organism evidence="4 5">
    <name type="scientific">Antricoccus suffuscus</name>
    <dbReference type="NCBI Taxonomy" id="1629062"/>
    <lineage>
        <taxon>Bacteria</taxon>
        <taxon>Bacillati</taxon>
        <taxon>Actinomycetota</taxon>
        <taxon>Actinomycetes</taxon>
        <taxon>Geodermatophilales</taxon>
        <taxon>Antricoccaceae</taxon>
        <taxon>Antricoccus</taxon>
    </lineage>
</organism>
<keyword evidence="2" id="KW-1133">Transmembrane helix</keyword>
<feature type="compositionally biased region" description="Basic and acidic residues" evidence="1">
    <location>
        <begin position="154"/>
        <end position="165"/>
    </location>
</feature>
<evidence type="ECO:0000259" key="3">
    <source>
        <dbReference type="Pfam" id="PF20177"/>
    </source>
</evidence>
<feature type="compositionally biased region" description="Polar residues" evidence="1">
    <location>
        <begin position="11"/>
        <end position="21"/>
    </location>
</feature>
<keyword evidence="2" id="KW-0812">Transmembrane</keyword>
<keyword evidence="5" id="KW-1185">Reference proteome</keyword>
<comment type="caution">
    <text evidence="4">The sequence shown here is derived from an EMBL/GenBank/DDBJ whole genome shotgun (WGS) entry which is preliminary data.</text>
</comment>
<protein>
    <recommendedName>
        <fullName evidence="3">DUF6542 domain-containing protein</fullName>
    </recommendedName>
</protein>
<dbReference type="RefSeq" id="WP_146135388.1">
    <property type="nucleotide sequence ID" value="NZ_PVUE01000012.1"/>
</dbReference>
<feature type="transmembrane region" description="Helical" evidence="2">
    <location>
        <begin position="263"/>
        <end position="287"/>
    </location>
</feature>
<feature type="region of interest" description="Disordered" evidence="1">
    <location>
        <begin position="1"/>
        <end position="172"/>
    </location>
</feature>
<sequence>MNDELPEEQRPQQGSATSSSRWAVAPGSVVKSLKDTSGPSTHAADQADDSATRSKWAATADDTKAASIPRGRSAADILAESRARRDLPTVARRRSERAGSTEQAEVTGRSAEQARRSHGDAPSPASAYSTAEAPRSTTAGTDIPGARRGSATRVKPDLGEARELRQPPTAGTGPSTVLAGFGGVILIIITAGIGALIDHMVSSKLGVFTGIGLCIGAFFAALVTRKLDLLSVIVAPPIVYALFGVLLIWLSPTTVDKYSLAEIAIAGFPWMALATGIALLIGGVKLMTTRPTERR</sequence>
<feature type="domain" description="DUF6542" evidence="3">
    <location>
        <begin position="181"/>
        <end position="290"/>
    </location>
</feature>
<reference evidence="4 5" key="1">
    <citation type="submission" date="2018-03" db="EMBL/GenBank/DDBJ databases">
        <title>Genomic Encyclopedia of Archaeal and Bacterial Type Strains, Phase II (KMG-II): from individual species to whole genera.</title>
        <authorList>
            <person name="Goeker M."/>
        </authorList>
    </citation>
    <scope>NUCLEOTIDE SEQUENCE [LARGE SCALE GENOMIC DNA]</scope>
    <source>
        <strain evidence="4 5">DSM 100065</strain>
    </source>
</reference>
<name>A0A2T0ZXB5_9ACTN</name>
<gene>
    <name evidence="4" type="ORF">CLV47_11229</name>
</gene>
<keyword evidence="2" id="KW-0472">Membrane</keyword>
<feature type="transmembrane region" description="Helical" evidence="2">
    <location>
        <begin position="203"/>
        <end position="222"/>
    </location>
</feature>
<evidence type="ECO:0000256" key="1">
    <source>
        <dbReference type="SAM" id="MobiDB-lite"/>
    </source>
</evidence>
<dbReference type="InterPro" id="IPR046672">
    <property type="entry name" value="DUF6542"/>
</dbReference>
<dbReference type="EMBL" id="PVUE01000012">
    <property type="protein sequence ID" value="PRZ40996.1"/>
    <property type="molecule type" value="Genomic_DNA"/>
</dbReference>
<proteinExistence type="predicted"/>